<reference evidence="1 2" key="1">
    <citation type="submission" date="2021-03" db="EMBL/GenBank/DDBJ databases">
        <title>Whole genome shotgun sequence of Actinoplanes toevensis NBRC 105298.</title>
        <authorList>
            <person name="Komaki H."/>
            <person name="Tamura T."/>
        </authorList>
    </citation>
    <scope>NUCLEOTIDE SEQUENCE [LARGE SCALE GENOMIC DNA]</scope>
    <source>
        <strain evidence="1 2">NBRC 105298</strain>
    </source>
</reference>
<gene>
    <name evidence="1" type="ORF">Ato02nite_006550</name>
</gene>
<dbReference type="EMBL" id="BOQN01000009">
    <property type="protein sequence ID" value="GIM88862.1"/>
    <property type="molecule type" value="Genomic_DNA"/>
</dbReference>
<sequence length="97" mass="10758">MSLDLDAIRNRSDVYGSAYREGGWRDAGWFAGESASDVPDLVAEVERLTVIADAARAYVAQPDRPEGMDPNDAHEWDCEAERRYLALQDAIQEADAL</sequence>
<keyword evidence="2" id="KW-1185">Reference proteome</keyword>
<accession>A0A919VYC7</accession>
<evidence type="ECO:0000313" key="2">
    <source>
        <dbReference type="Proteomes" id="UP000677082"/>
    </source>
</evidence>
<dbReference type="Proteomes" id="UP000677082">
    <property type="component" value="Unassembled WGS sequence"/>
</dbReference>
<organism evidence="1 2">
    <name type="scientific">Paractinoplanes toevensis</name>
    <dbReference type="NCBI Taxonomy" id="571911"/>
    <lineage>
        <taxon>Bacteria</taxon>
        <taxon>Bacillati</taxon>
        <taxon>Actinomycetota</taxon>
        <taxon>Actinomycetes</taxon>
        <taxon>Micromonosporales</taxon>
        <taxon>Micromonosporaceae</taxon>
        <taxon>Paractinoplanes</taxon>
    </lineage>
</organism>
<evidence type="ECO:0000313" key="1">
    <source>
        <dbReference type="EMBL" id="GIM88862.1"/>
    </source>
</evidence>
<proteinExistence type="predicted"/>
<dbReference type="RefSeq" id="WP_213004844.1">
    <property type="nucleotide sequence ID" value="NZ_BOQN01000009.1"/>
</dbReference>
<comment type="caution">
    <text evidence="1">The sequence shown here is derived from an EMBL/GenBank/DDBJ whole genome shotgun (WGS) entry which is preliminary data.</text>
</comment>
<protein>
    <submittedName>
        <fullName evidence="1">Uncharacterized protein</fullName>
    </submittedName>
</protein>
<name>A0A919VYC7_9ACTN</name>
<dbReference type="AlphaFoldDB" id="A0A919VYC7"/>